<dbReference type="Proteomes" id="UP000591844">
    <property type="component" value="Unassembled WGS sequence"/>
</dbReference>
<dbReference type="AlphaFoldDB" id="A0A7X5QFD3"/>
<evidence type="ECO:0000313" key="2">
    <source>
        <dbReference type="Proteomes" id="UP000591844"/>
    </source>
</evidence>
<dbReference type="RefSeq" id="WP_166308250.1">
    <property type="nucleotide sequence ID" value="NZ_CAWPIB010000015.1"/>
</dbReference>
<name>A0A7X5QFD3_9GAMM</name>
<evidence type="ECO:0000313" key="1">
    <source>
        <dbReference type="EMBL" id="NHB93403.1"/>
    </source>
</evidence>
<comment type="caution">
    <text evidence="1">The sequence shown here is derived from an EMBL/GenBank/DDBJ whole genome shotgun (WGS) entry which is preliminary data.</text>
</comment>
<organism evidence="1 2">
    <name type="scientific">Photorhabdus cinerea</name>
    <dbReference type="NCBI Taxonomy" id="471575"/>
    <lineage>
        <taxon>Bacteria</taxon>
        <taxon>Pseudomonadati</taxon>
        <taxon>Pseudomonadota</taxon>
        <taxon>Gammaproteobacteria</taxon>
        <taxon>Enterobacterales</taxon>
        <taxon>Morganellaceae</taxon>
        <taxon>Photorhabdus</taxon>
    </lineage>
</organism>
<accession>A0A7X5QFD3</accession>
<dbReference type="EMBL" id="PUJW01000015">
    <property type="protein sequence ID" value="NHB93403.1"/>
    <property type="molecule type" value="Genomic_DNA"/>
</dbReference>
<gene>
    <name evidence="1" type="ORF">C5469_15160</name>
</gene>
<reference evidence="1 2" key="1">
    <citation type="submission" date="2018-02" db="EMBL/GenBank/DDBJ databases">
        <authorList>
            <person name="Machado R.A."/>
        </authorList>
    </citation>
    <scope>NUCLEOTIDE SEQUENCE [LARGE SCALE GENOMIC DNA]</scope>
    <source>
        <strain evidence="1 2">DSM 19724</strain>
    </source>
</reference>
<keyword evidence="2" id="KW-1185">Reference proteome</keyword>
<protein>
    <submittedName>
        <fullName evidence="1">Uncharacterized protein</fullName>
    </submittedName>
</protein>
<sequence>MKAKMGQAIQLSNCKVQNMTFNVDKPQNVVVSIQEGSSAAKDYGIFWDMTKDDEYRNWVTVYNTLLAAFSSKLLSIDVETVDNVVPGAGINNFIKHITIK</sequence>
<proteinExistence type="predicted"/>